<dbReference type="SUPFAM" id="SSF53067">
    <property type="entry name" value="Actin-like ATPase domain"/>
    <property type="match status" value="2"/>
</dbReference>
<evidence type="ECO:0000259" key="1">
    <source>
        <dbReference type="Pfam" id="PF00814"/>
    </source>
</evidence>
<dbReference type="GO" id="GO:0002949">
    <property type="term" value="P:tRNA threonylcarbamoyladenosine modification"/>
    <property type="evidence" value="ECO:0007669"/>
    <property type="project" value="InterPro"/>
</dbReference>
<dbReference type="InterPro" id="IPR022496">
    <property type="entry name" value="T6A_TsaB"/>
</dbReference>
<sequence length="227" mass="23818">MAVGTSVQDRGVLDKPAAHGSDLLPMIREILKRAGMEPSDLAGIIVGSGPGSFTGVRVAAATAKGMCRSLGIPLWAVSSLEAGAVSLDVQGPTLSEHPSNVLSSEEMARPRYVLFDARSDRVYAACYVPVEHGLEELIPPHATTIGEILADDIPACSFIGDGAERHSDEIQGAGFSVLSAPIGMPSAEGLLALIGRSPSRPPLGDIGLWEPDYIRPSSAERLARSRR</sequence>
<dbReference type="PANTHER" id="PTHR11735:SF11">
    <property type="entry name" value="TRNA THREONYLCARBAMOYLADENOSINE BIOSYNTHESIS PROTEIN TSAB"/>
    <property type="match status" value="1"/>
</dbReference>
<dbReference type="PANTHER" id="PTHR11735">
    <property type="entry name" value="TRNA N6-ADENOSINE THREONYLCARBAMOYLTRANSFERASE"/>
    <property type="match status" value="1"/>
</dbReference>
<feature type="domain" description="Gcp-like" evidence="1">
    <location>
        <begin position="18"/>
        <end position="154"/>
    </location>
</feature>
<dbReference type="EMBL" id="UINC01010103">
    <property type="protein sequence ID" value="SVA45071.1"/>
    <property type="molecule type" value="Genomic_DNA"/>
</dbReference>
<name>A0A381VY99_9ZZZZ</name>
<gene>
    <name evidence="2" type="ORF">METZ01_LOCUS97925</name>
</gene>
<dbReference type="InterPro" id="IPR043129">
    <property type="entry name" value="ATPase_NBD"/>
</dbReference>
<dbReference type="GO" id="GO:0005829">
    <property type="term" value="C:cytosol"/>
    <property type="evidence" value="ECO:0007669"/>
    <property type="project" value="TreeGrafter"/>
</dbReference>
<reference evidence="2" key="1">
    <citation type="submission" date="2018-05" db="EMBL/GenBank/DDBJ databases">
        <authorList>
            <person name="Lanie J.A."/>
            <person name="Ng W.-L."/>
            <person name="Kazmierczak K.M."/>
            <person name="Andrzejewski T.M."/>
            <person name="Davidsen T.M."/>
            <person name="Wayne K.J."/>
            <person name="Tettelin H."/>
            <person name="Glass J.I."/>
            <person name="Rusch D."/>
            <person name="Podicherti R."/>
            <person name="Tsui H.-C.T."/>
            <person name="Winkler M.E."/>
        </authorList>
    </citation>
    <scope>NUCLEOTIDE SEQUENCE</scope>
</reference>
<organism evidence="2">
    <name type="scientific">marine metagenome</name>
    <dbReference type="NCBI Taxonomy" id="408172"/>
    <lineage>
        <taxon>unclassified sequences</taxon>
        <taxon>metagenomes</taxon>
        <taxon>ecological metagenomes</taxon>
    </lineage>
</organism>
<dbReference type="InterPro" id="IPR000905">
    <property type="entry name" value="Gcp-like_dom"/>
</dbReference>
<dbReference type="Gene3D" id="3.30.420.40">
    <property type="match status" value="2"/>
</dbReference>
<dbReference type="NCBIfam" id="TIGR03725">
    <property type="entry name" value="T6A_YeaZ"/>
    <property type="match status" value="1"/>
</dbReference>
<dbReference type="Pfam" id="PF00814">
    <property type="entry name" value="TsaD"/>
    <property type="match status" value="1"/>
</dbReference>
<evidence type="ECO:0000313" key="2">
    <source>
        <dbReference type="EMBL" id="SVA45071.1"/>
    </source>
</evidence>
<accession>A0A381VY99</accession>
<protein>
    <recommendedName>
        <fullName evidence="1">Gcp-like domain-containing protein</fullName>
    </recommendedName>
</protein>
<dbReference type="AlphaFoldDB" id="A0A381VY99"/>
<proteinExistence type="predicted"/>